<protein>
    <recommendedName>
        <fullName evidence="4">Transglycosylase SLT domain-containing protein</fullName>
    </recommendedName>
</protein>
<gene>
    <name evidence="5" type="ORF">CCS01_08285</name>
</gene>
<accession>A0A2S6NJU3</accession>
<evidence type="ECO:0000256" key="2">
    <source>
        <dbReference type="ARBA" id="ARBA00009387"/>
    </source>
</evidence>
<dbReference type="Pfam" id="PF01464">
    <property type="entry name" value="SLT"/>
    <property type="match status" value="1"/>
</dbReference>
<name>A0A2S6NJU3_RHOGL</name>
<evidence type="ECO:0000256" key="1">
    <source>
        <dbReference type="ARBA" id="ARBA00007734"/>
    </source>
</evidence>
<evidence type="ECO:0000313" key="6">
    <source>
        <dbReference type="Proteomes" id="UP000239724"/>
    </source>
</evidence>
<dbReference type="Proteomes" id="UP000239724">
    <property type="component" value="Unassembled WGS sequence"/>
</dbReference>
<keyword evidence="6" id="KW-1185">Reference proteome</keyword>
<dbReference type="PANTHER" id="PTHR37423">
    <property type="entry name" value="SOLUBLE LYTIC MUREIN TRANSGLYCOSYLASE-RELATED"/>
    <property type="match status" value="1"/>
</dbReference>
<dbReference type="CDD" id="cd00254">
    <property type="entry name" value="LT-like"/>
    <property type="match status" value="1"/>
</dbReference>
<comment type="similarity">
    <text evidence="1">Belongs to the transglycosylase Slt family.</text>
</comment>
<dbReference type="AlphaFoldDB" id="A0A2S6NJU3"/>
<reference evidence="5 6" key="1">
    <citation type="journal article" date="2018" name="Arch. Microbiol.">
        <title>New insights into the metabolic potential of the phototrophic purple bacterium Rhodopila globiformis DSM 161(T) from its draft genome sequence and evidence for a vanadium-dependent nitrogenase.</title>
        <authorList>
            <person name="Imhoff J.F."/>
            <person name="Rahn T."/>
            <person name="Kunzel S."/>
            <person name="Neulinger S.C."/>
        </authorList>
    </citation>
    <scope>NUCLEOTIDE SEQUENCE [LARGE SCALE GENOMIC DNA]</scope>
    <source>
        <strain evidence="5 6">DSM 161</strain>
    </source>
</reference>
<comment type="caution">
    <text evidence="5">The sequence shown here is derived from an EMBL/GenBank/DDBJ whole genome shotgun (WGS) entry which is preliminary data.</text>
</comment>
<comment type="similarity">
    <text evidence="2">Belongs to the virb1 family.</text>
</comment>
<dbReference type="EMBL" id="NHRY01000076">
    <property type="protein sequence ID" value="PPQ35195.1"/>
    <property type="molecule type" value="Genomic_DNA"/>
</dbReference>
<evidence type="ECO:0000256" key="3">
    <source>
        <dbReference type="SAM" id="MobiDB-lite"/>
    </source>
</evidence>
<evidence type="ECO:0000313" key="5">
    <source>
        <dbReference type="EMBL" id="PPQ35195.1"/>
    </source>
</evidence>
<organism evidence="5 6">
    <name type="scientific">Rhodopila globiformis</name>
    <name type="common">Rhodopseudomonas globiformis</name>
    <dbReference type="NCBI Taxonomy" id="1071"/>
    <lineage>
        <taxon>Bacteria</taxon>
        <taxon>Pseudomonadati</taxon>
        <taxon>Pseudomonadota</taxon>
        <taxon>Alphaproteobacteria</taxon>
        <taxon>Acetobacterales</taxon>
        <taxon>Acetobacteraceae</taxon>
        <taxon>Rhodopila</taxon>
    </lineage>
</organism>
<feature type="domain" description="Transglycosylase SLT" evidence="4">
    <location>
        <begin position="109"/>
        <end position="214"/>
    </location>
</feature>
<feature type="region of interest" description="Disordered" evidence="3">
    <location>
        <begin position="230"/>
        <end position="274"/>
    </location>
</feature>
<dbReference type="PANTHER" id="PTHR37423:SF2">
    <property type="entry name" value="MEMBRANE-BOUND LYTIC MUREIN TRANSGLYCOSYLASE C"/>
    <property type="match status" value="1"/>
</dbReference>
<dbReference type="OrthoDB" id="9801695at2"/>
<dbReference type="InterPro" id="IPR023346">
    <property type="entry name" value="Lysozyme-like_dom_sf"/>
</dbReference>
<proteinExistence type="inferred from homology"/>
<dbReference type="Gene3D" id="1.10.530.10">
    <property type="match status" value="1"/>
</dbReference>
<dbReference type="SUPFAM" id="SSF53955">
    <property type="entry name" value="Lysozyme-like"/>
    <property type="match status" value="1"/>
</dbReference>
<dbReference type="InterPro" id="IPR008258">
    <property type="entry name" value="Transglycosylase_SLT_dom_1"/>
</dbReference>
<sequence>MQIDLKFHRIPRRASPGGDQVQARPAASLPHAHVAAGRPPIGVPSVTGRRAGPVRLPWVRRGLRPIVVVAVLGALGACGNHATHDAGTACYRAHEYAPPGPPGDPWGPYVREASARFGVPEPLIRQVIRKESGGQATVVSRAGAGGLMQLMPATYDALRARYSLGCDRFDPHDNILAGTAYLREMKDRFGEANFLAAYNAGPNRLDQHLKSGAALPDETDRYTASNALPLHPAASLPRPVPLPTGSRPGPDDGRPGQPAADRRPPRKAPALEDI</sequence>
<dbReference type="RefSeq" id="WP_104518381.1">
    <property type="nucleotide sequence ID" value="NZ_NHRY01000076.1"/>
</dbReference>
<evidence type="ECO:0000259" key="4">
    <source>
        <dbReference type="Pfam" id="PF01464"/>
    </source>
</evidence>